<protein>
    <submittedName>
        <fullName evidence="4">Carbohydrate kinase family protein</fullName>
    </submittedName>
</protein>
<organism evidence="4 5">
    <name type="scientific">Massiliimalia timonensis</name>
    <dbReference type="NCBI Taxonomy" id="1987501"/>
    <lineage>
        <taxon>Bacteria</taxon>
        <taxon>Bacillati</taxon>
        <taxon>Bacillota</taxon>
        <taxon>Clostridia</taxon>
        <taxon>Eubacteriales</taxon>
        <taxon>Oscillospiraceae</taxon>
        <taxon>Massiliimalia</taxon>
    </lineage>
</organism>
<dbReference type="Gene3D" id="3.40.1190.20">
    <property type="match status" value="1"/>
</dbReference>
<dbReference type="Pfam" id="PF00294">
    <property type="entry name" value="PfkB"/>
    <property type="match status" value="1"/>
</dbReference>
<dbReference type="PANTHER" id="PTHR10584">
    <property type="entry name" value="SUGAR KINASE"/>
    <property type="match status" value="1"/>
</dbReference>
<dbReference type="GO" id="GO:0005829">
    <property type="term" value="C:cytosol"/>
    <property type="evidence" value="ECO:0007669"/>
    <property type="project" value="TreeGrafter"/>
</dbReference>
<dbReference type="GO" id="GO:0016301">
    <property type="term" value="F:kinase activity"/>
    <property type="evidence" value="ECO:0007669"/>
    <property type="project" value="UniProtKB-KW"/>
</dbReference>
<keyword evidence="5" id="KW-1185">Reference proteome</keyword>
<evidence type="ECO:0000256" key="2">
    <source>
        <dbReference type="ARBA" id="ARBA00022777"/>
    </source>
</evidence>
<evidence type="ECO:0000259" key="3">
    <source>
        <dbReference type="Pfam" id="PF00294"/>
    </source>
</evidence>
<dbReference type="PANTHER" id="PTHR10584:SF166">
    <property type="entry name" value="RIBOKINASE"/>
    <property type="match status" value="1"/>
</dbReference>
<dbReference type="RefSeq" id="WP_187536812.1">
    <property type="nucleotide sequence ID" value="NZ_JACRTL010000009.1"/>
</dbReference>
<dbReference type="InterPro" id="IPR029056">
    <property type="entry name" value="Ribokinase-like"/>
</dbReference>
<comment type="caution">
    <text evidence="4">The sequence shown here is derived from an EMBL/GenBank/DDBJ whole genome shotgun (WGS) entry which is preliminary data.</text>
</comment>
<dbReference type="SUPFAM" id="SSF53613">
    <property type="entry name" value="Ribokinase-like"/>
    <property type="match status" value="1"/>
</dbReference>
<dbReference type="InterPro" id="IPR011611">
    <property type="entry name" value="PfkB_dom"/>
</dbReference>
<accession>A0A8J6P8X4</accession>
<dbReference type="AlphaFoldDB" id="A0A8J6P8X4"/>
<dbReference type="InterPro" id="IPR002173">
    <property type="entry name" value="Carboh/pur_kinase_PfkB_CS"/>
</dbReference>
<keyword evidence="2 4" id="KW-0418">Kinase</keyword>
<dbReference type="PROSITE" id="PS00584">
    <property type="entry name" value="PFKB_KINASES_2"/>
    <property type="match status" value="1"/>
</dbReference>
<name>A0A8J6P8X4_9FIRM</name>
<proteinExistence type="predicted"/>
<gene>
    <name evidence="4" type="ORF">H8702_12500</name>
</gene>
<evidence type="ECO:0000256" key="1">
    <source>
        <dbReference type="ARBA" id="ARBA00022679"/>
    </source>
</evidence>
<sequence length="334" mass="36173">MKNGIAVCGNIFIDHVKMVDTFPEEGMLANIRGQDCCVGGCVSNTIINLSRLETEAPLYAVGCVGKDQDGSYLISVLRKYGVNTDYIFVREDQATGFTDAIVSQKKHTRTFFNLQGANADFGVKDIPTFSINVKIAHLGYALLLDAMDREEPEYGTVMAHVLHDLQARGIKTSIDVVSEAGARFQKVVIPSLKYCSYLIVNEIEAGMIAGIPAREQDGTLREQVIPQICRELLSYGVGECVVIHCPEAGYYMSRSGSFYMQKSLSLPEGFIVNSVGAGDAFCAGALYGLYHELSPQEVLKIGNGAAAASLSGDNSINGLTGLEQIVQLEQKYGQ</sequence>
<keyword evidence="1" id="KW-0808">Transferase</keyword>
<evidence type="ECO:0000313" key="4">
    <source>
        <dbReference type="EMBL" id="MBC8611910.1"/>
    </source>
</evidence>
<dbReference type="Proteomes" id="UP000632659">
    <property type="component" value="Unassembled WGS sequence"/>
</dbReference>
<evidence type="ECO:0000313" key="5">
    <source>
        <dbReference type="Proteomes" id="UP000632659"/>
    </source>
</evidence>
<reference evidence="4" key="1">
    <citation type="submission" date="2020-08" db="EMBL/GenBank/DDBJ databases">
        <title>Genome public.</title>
        <authorList>
            <person name="Liu C."/>
            <person name="Sun Q."/>
        </authorList>
    </citation>
    <scope>NUCLEOTIDE SEQUENCE</scope>
    <source>
        <strain evidence="4">NSJ-15</strain>
    </source>
</reference>
<dbReference type="EMBL" id="JACRTL010000009">
    <property type="protein sequence ID" value="MBC8611910.1"/>
    <property type="molecule type" value="Genomic_DNA"/>
</dbReference>
<feature type="domain" description="Carbohydrate kinase PfkB" evidence="3">
    <location>
        <begin position="5"/>
        <end position="317"/>
    </location>
</feature>